<evidence type="ECO:0000313" key="10">
    <source>
        <dbReference type="Proteomes" id="UP001596074"/>
    </source>
</evidence>
<evidence type="ECO:0000313" key="9">
    <source>
        <dbReference type="EMBL" id="MFC5746213.1"/>
    </source>
</evidence>
<evidence type="ECO:0000256" key="8">
    <source>
        <dbReference type="SAM" id="MobiDB-lite"/>
    </source>
</evidence>
<evidence type="ECO:0000256" key="7">
    <source>
        <dbReference type="ARBA" id="ARBA00048348"/>
    </source>
</evidence>
<dbReference type="RefSeq" id="WP_378281831.1">
    <property type="nucleotide sequence ID" value="NZ_JBHSON010000012.1"/>
</dbReference>
<dbReference type="PANTHER" id="PTHR43175:SF3">
    <property type="entry name" value="CARBON DISULFIDE HYDROLASE"/>
    <property type="match status" value="1"/>
</dbReference>
<dbReference type="Pfam" id="PF00484">
    <property type="entry name" value="Pro_CA"/>
    <property type="match status" value="1"/>
</dbReference>
<dbReference type="EC" id="4.2.1.1" evidence="3"/>
<dbReference type="Proteomes" id="UP001596074">
    <property type="component" value="Unassembled WGS sequence"/>
</dbReference>
<name>A0ABW0ZXP6_9ACTN</name>
<evidence type="ECO:0000256" key="5">
    <source>
        <dbReference type="ARBA" id="ARBA00022833"/>
    </source>
</evidence>
<dbReference type="SMART" id="SM00947">
    <property type="entry name" value="Pro_CA"/>
    <property type="match status" value="1"/>
</dbReference>
<proteinExistence type="inferred from homology"/>
<comment type="similarity">
    <text evidence="2">Belongs to the beta-class carbonic anhydrase family.</text>
</comment>
<feature type="region of interest" description="Disordered" evidence="8">
    <location>
        <begin position="162"/>
        <end position="181"/>
    </location>
</feature>
<organism evidence="9 10">
    <name type="scientific">Actinomadura rugatobispora</name>
    <dbReference type="NCBI Taxonomy" id="1994"/>
    <lineage>
        <taxon>Bacteria</taxon>
        <taxon>Bacillati</taxon>
        <taxon>Actinomycetota</taxon>
        <taxon>Actinomycetes</taxon>
        <taxon>Streptosporangiales</taxon>
        <taxon>Thermomonosporaceae</taxon>
        <taxon>Actinomadura</taxon>
    </lineage>
</organism>
<gene>
    <name evidence="9" type="ORF">ACFPZN_11390</name>
</gene>
<sequence>MNVLDELFAEAEWHADLAAAGPDGREPRLRLVVVTCMDTRVNPYEILRLKTGDAHVLRNAGGVTTPDVRRGLVVSQRELGTRHIIVMHHTRCEMAGITDTAFKDDIEADTRLRPDWALEAFTNVDQDVDRSIRRIQADRTIPYRDSICGCVYDVDTHEVRRPRWPADGDRAAAPPPSLFRG</sequence>
<evidence type="ECO:0000256" key="6">
    <source>
        <dbReference type="ARBA" id="ARBA00024993"/>
    </source>
</evidence>
<accession>A0ABW0ZXP6</accession>
<dbReference type="SUPFAM" id="SSF53056">
    <property type="entry name" value="beta-carbonic anhydrase, cab"/>
    <property type="match status" value="1"/>
</dbReference>
<protein>
    <recommendedName>
        <fullName evidence="3">carbonic anhydrase</fullName>
        <ecNumber evidence="3">4.2.1.1</ecNumber>
    </recommendedName>
</protein>
<comment type="catalytic activity">
    <reaction evidence="7">
        <text>hydrogencarbonate + H(+) = CO2 + H2O</text>
        <dbReference type="Rhea" id="RHEA:10748"/>
        <dbReference type="ChEBI" id="CHEBI:15377"/>
        <dbReference type="ChEBI" id="CHEBI:15378"/>
        <dbReference type="ChEBI" id="CHEBI:16526"/>
        <dbReference type="ChEBI" id="CHEBI:17544"/>
        <dbReference type="EC" id="4.2.1.1"/>
    </reaction>
</comment>
<comment type="caution">
    <text evidence="9">The sequence shown here is derived from an EMBL/GenBank/DDBJ whole genome shotgun (WGS) entry which is preliminary data.</text>
</comment>
<evidence type="ECO:0000256" key="2">
    <source>
        <dbReference type="ARBA" id="ARBA00006217"/>
    </source>
</evidence>
<keyword evidence="5" id="KW-0862">Zinc</keyword>
<evidence type="ECO:0000256" key="3">
    <source>
        <dbReference type="ARBA" id="ARBA00012925"/>
    </source>
</evidence>
<comment type="cofactor">
    <cofactor evidence="1">
        <name>Zn(2+)</name>
        <dbReference type="ChEBI" id="CHEBI:29105"/>
    </cofactor>
</comment>
<dbReference type="InterPro" id="IPR036874">
    <property type="entry name" value="Carbonic_anhydrase_sf"/>
</dbReference>
<dbReference type="PANTHER" id="PTHR43175">
    <property type="entry name" value="CARBONIC ANHYDRASE"/>
    <property type="match status" value="1"/>
</dbReference>
<keyword evidence="10" id="KW-1185">Reference proteome</keyword>
<reference evidence="10" key="1">
    <citation type="journal article" date="2019" name="Int. J. Syst. Evol. Microbiol.">
        <title>The Global Catalogue of Microorganisms (GCM) 10K type strain sequencing project: providing services to taxonomists for standard genome sequencing and annotation.</title>
        <authorList>
            <consortium name="The Broad Institute Genomics Platform"/>
            <consortium name="The Broad Institute Genome Sequencing Center for Infectious Disease"/>
            <person name="Wu L."/>
            <person name="Ma J."/>
        </authorList>
    </citation>
    <scope>NUCLEOTIDE SEQUENCE [LARGE SCALE GENOMIC DNA]</scope>
    <source>
        <strain evidence="10">KCTC 42087</strain>
    </source>
</reference>
<dbReference type="InterPro" id="IPR001765">
    <property type="entry name" value="Carbonic_anhydrase"/>
</dbReference>
<evidence type="ECO:0000256" key="1">
    <source>
        <dbReference type="ARBA" id="ARBA00001947"/>
    </source>
</evidence>
<dbReference type="EMBL" id="JBHSON010000012">
    <property type="protein sequence ID" value="MFC5746213.1"/>
    <property type="molecule type" value="Genomic_DNA"/>
</dbReference>
<keyword evidence="4" id="KW-0479">Metal-binding</keyword>
<evidence type="ECO:0000256" key="4">
    <source>
        <dbReference type="ARBA" id="ARBA00022723"/>
    </source>
</evidence>
<dbReference type="CDD" id="cd03379">
    <property type="entry name" value="beta_CA_cladeD"/>
    <property type="match status" value="1"/>
</dbReference>
<comment type="function">
    <text evidence="6">Catalyzes the reversible hydration of carbon dioxide to form bicarbonate.</text>
</comment>
<dbReference type="Gene3D" id="3.40.1050.10">
    <property type="entry name" value="Carbonic anhydrase"/>
    <property type="match status" value="1"/>
</dbReference>